<evidence type="ECO:0000256" key="1">
    <source>
        <dbReference type="ARBA" id="ARBA00022679"/>
    </source>
</evidence>
<dbReference type="Gene3D" id="3.40.50.10540">
    <property type="entry name" value="Crotonobetainyl-coa:carnitine coa-transferase, domain 1"/>
    <property type="match status" value="1"/>
</dbReference>
<proteinExistence type="predicted"/>
<organism evidence="2 3">
    <name type="scientific">Sphingomonas kyungheensis</name>
    <dbReference type="NCBI Taxonomy" id="1069987"/>
    <lineage>
        <taxon>Bacteria</taxon>
        <taxon>Pseudomonadati</taxon>
        <taxon>Pseudomonadota</taxon>
        <taxon>Alphaproteobacteria</taxon>
        <taxon>Sphingomonadales</taxon>
        <taxon>Sphingomonadaceae</taxon>
        <taxon>Sphingomonas</taxon>
    </lineage>
</organism>
<evidence type="ECO:0000313" key="2">
    <source>
        <dbReference type="EMBL" id="MEI5686340.1"/>
    </source>
</evidence>
<dbReference type="SUPFAM" id="SSF89796">
    <property type="entry name" value="CoA-transferase family III (CaiB/BaiF)"/>
    <property type="match status" value="1"/>
</dbReference>
<name>A0ABU8GZR8_9SPHN</name>
<evidence type="ECO:0000313" key="3">
    <source>
        <dbReference type="Proteomes" id="UP001367771"/>
    </source>
</evidence>
<dbReference type="Gene3D" id="3.30.1540.10">
    <property type="entry name" value="formyl-coa transferase, domain 3"/>
    <property type="match status" value="1"/>
</dbReference>
<dbReference type="PANTHER" id="PTHR48207:SF4">
    <property type="entry name" value="BLL6097 PROTEIN"/>
    <property type="match status" value="1"/>
</dbReference>
<dbReference type="InterPro" id="IPR003673">
    <property type="entry name" value="CoA-Trfase_fam_III"/>
</dbReference>
<comment type="caution">
    <text evidence="2">The sequence shown here is derived from an EMBL/GenBank/DDBJ whole genome shotgun (WGS) entry which is preliminary data.</text>
</comment>
<accession>A0ABU8GZR8</accession>
<dbReference type="InterPro" id="IPR050483">
    <property type="entry name" value="CoA-transferase_III_domain"/>
</dbReference>
<dbReference type="Proteomes" id="UP001367771">
    <property type="component" value="Unassembled WGS sequence"/>
</dbReference>
<dbReference type="InterPro" id="IPR044855">
    <property type="entry name" value="CoA-Trfase_III_dom3_sf"/>
</dbReference>
<dbReference type="RefSeq" id="WP_336544592.1">
    <property type="nucleotide sequence ID" value="NZ_JBBBDM010000002.1"/>
</dbReference>
<dbReference type="EMBL" id="JBBBDM010000002">
    <property type="protein sequence ID" value="MEI5686340.1"/>
    <property type="molecule type" value="Genomic_DNA"/>
</dbReference>
<reference evidence="2 3" key="1">
    <citation type="journal article" date="2013" name="Int. J. Syst. Evol. Microbiol.">
        <title>Sphingomonas kyungheensis sp. nov., a bacterium with ginsenoside-converting activity isolated from soil of a ginseng field.</title>
        <authorList>
            <person name="Son H.M."/>
            <person name="Yang J.E."/>
            <person name="Park Y."/>
            <person name="Han C.K."/>
            <person name="Kim S.G."/>
            <person name="Kook M."/>
            <person name="Yi T.H."/>
        </authorList>
    </citation>
    <scope>NUCLEOTIDE SEQUENCE [LARGE SCALE GENOMIC DNA]</scope>
    <source>
        <strain evidence="2 3">LMG 26582</strain>
    </source>
</reference>
<protein>
    <submittedName>
        <fullName evidence="2">CaiB/BaiF CoA-transferase family protein</fullName>
    </submittedName>
</protein>
<gene>
    <name evidence="2" type="ORF">V8201_04530</name>
</gene>
<sequence length="395" mass="41873">MIDALEGLRVVDLSHAIAGPTCTNMLVELGADVVKVEPPATGDGFRHYTEHGGEPMLSIPFAAMNAGKRSLALDLKTAAGREVLWRLVERADILVENFRPGALNRLGFGFDALHARCPRLLLVSITGFGQTGPLADRGAYDHIAQAMSGIALLNADAEGPKKIGLPIVDGFTGYLATIGLLAALRRRDRTGIGEHVDVAMLDAALKLVNTSVSVHSYTGRTPGGTGNRGFRLVATADFYPTGAGWIALGANTQQQVETLFAVLGHPDMATDPRFATHDARVAHYDALRDWLTVTLADWRAEELEARLAAARVPAAMLREVGEIAQHPHLAERGTLHPVVLPGWDRPLAVVGAGFATANHPPATVPVLGSHSDAVLGELGLDAAQIADLRREGVVA</sequence>
<dbReference type="Pfam" id="PF02515">
    <property type="entry name" value="CoA_transf_3"/>
    <property type="match status" value="1"/>
</dbReference>
<dbReference type="PANTHER" id="PTHR48207">
    <property type="entry name" value="SUCCINATE--HYDROXYMETHYLGLUTARATE COA-TRANSFERASE"/>
    <property type="match status" value="1"/>
</dbReference>
<keyword evidence="3" id="KW-1185">Reference proteome</keyword>
<keyword evidence="1" id="KW-0808">Transferase</keyword>
<dbReference type="InterPro" id="IPR023606">
    <property type="entry name" value="CoA-Trfase_III_dom_1_sf"/>
</dbReference>